<dbReference type="Proteomes" id="UP001596506">
    <property type="component" value="Unassembled WGS sequence"/>
</dbReference>
<evidence type="ECO:0000313" key="2">
    <source>
        <dbReference type="Proteomes" id="UP001596506"/>
    </source>
</evidence>
<proteinExistence type="predicted"/>
<keyword evidence="2" id="KW-1185">Reference proteome</keyword>
<comment type="caution">
    <text evidence="1">The sequence shown here is derived from an EMBL/GenBank/DDBJ whole genome shotgun (WGS) entry which is preliminary data.</text>
</comment>
<evidence type="ECO:0000313" key="1">
    <source>
        <dbReference type="EMBL" id="MFC7293274.1"/>
    </source>
</evidence>
<organism evidence="1 2">
    <name type="scientific">Marinobacter aromaticivorans</name>
    <dbReference type="NCBI Taxonomy" id="1494078"/>
    <lineage>
        <taxon>Bacteria</taxon>
        <taxon>Pseudomonadati</taxon>
        <taxon>Pseudomonadota</taxon>
        <taxon>Gammaproteobacteria</taxon>
        <taxon>Pseudomonadales</taxon>
        <taxon>Marinobacteraceae</taxon>
        <taxon>Marinobacter</taxon>
    </lineage>
</organism>
<protein>
    <submittedName>
        <fullName evidence="1">Uncharacterized protein</fullName>
    </submittedName>
</protein>
<name>A0ABW2IQK0_9GAMM</name>
<reference evidence="2" key="1">
    <citation type="journal article" date="2019" name="Int. J. Syst. Evol. Microbiol.">
        <title>The Global Catalogue of Microorganisms (GCM) 10K type strain sequencing project: providing services to taxonomists for standard genome sequencing and annotation.</title>
        <authorList>
            <consortium name="The Broad Institute Genomics Platform"/>
            <consortium name="The Broad Institute Genome Sequencing Center for Infectious Disease"/>
            <person name="Wu L."/>
            <person name="Ma J."/>
        </authorList>
    </citation>
    <scope>NUCLEOTIDE SEQUENCE [LARGE SCALE GENOMIC DNA]</scope>
    <source>
        <strain evidence="2">CCUG 60559</strain>
    </source>
</reference>
<sequence>MNNFYIPITEIGLVEFLSSGFIGVSTSKVQYNDIHTRLWPNTVVVKNIEDSPLPICCEVELKGRAYSLPCKLGSKKVQLFRVKSALSINEIKRIHFSSEEALNEFISKYHYMSDLDIENLPVSVSNSLMECNELASNDMGGEVELIENKKIDIDDTCSKGRLINDGKSIIAFTYALHNHLKGNSRQEIPILSTRNDVDVAISELASHLGVKLPPKGLNLLLREYWELCRLDSIDARSDQMEVVDLLQGKLHSIPDDSIEVKKTISFLEKISSVFMGMEPHPQLDEKSLEKAFQFGFYVSLMAKTASEFSELRNRFRFSDQVEAIAKYFFSLRSRFSQLTSDFFSSFGTQKSSWASAILDCCFASKAVIELSTRKGNEDLRVTYDLAVNGKEIGATTRDISPEEQLVVSTLRTFSIEPFRDEHSGDIAVRKYVQSKPIVVTLKIFNSMSNHQLNEVHVQYETSLKHGVLSKANTRLQVLKLVTEQGVALGVNEEGKLLLTRLQMVDTMDRDELWHHVEQVADGGALIEELVSTI</sequence>
<gene>
    <name evidence="1" type="ORF">ACFQQA_00910</name>
</gene>
<dbReference type="EMBL" id="JBHTBD010000001">
    <property type="protein sequence ID" value="MFC7293274.1"/>
    <property type="molecule type" value="Genomic_DNA"/>
</dbReference>
<accession>A0ABW2IQK0</accession>
<dbReference type="RefSeq" id="WP_100688890.1">
    <property type="nucleotide sequence ID" value="NZ_JBHTBD010000001.1"/>
</dbReference>